<name>A0A2I0AT41_9ASPA</name>
<dbReference type="Pfam" id="PF00665">
    <property type="entry name" value="rve"/>
    <property type="match status" value="1"/>
</dbReference>
<organism evidence="2 3">
    <name type="scientific">Apostasia shenzhenica</name>
    <dbReference type="NCBI Taxonomy" id="1088818"/>
    <lineage>
        <taxon>Eukaryota</taxon>
        <taxon>Viridiplantae</taxon>
        <taxon>Streptophyta</taxon>
        <taxon>Embryophyta</taxon>
        <taxon>Tracheophyta</taxon>
        <taxon>Spermatophyta</taxon>
        <taxon>Magnoliopsida</taxon>
        <taxon>Liliopsida</taxon>
        <taxon>Asparagales</taxon>
        <taxon>Orchidaceae</taxon>
        <taxon>Apostasioideae</taxon>
        <taxon>Apostasia</taxon>
    </lineage>
</organism>
<proteinExistence type="predicted"/>
<dbReference type="InterPro" id="IPR012337">
    <property type="entry name" value="RNaseH-like_sf"/>
</dbReference>
<accession>A0A2I0AT41</accession>
<keyword evidence="3" id="KW-1185">Reference proteome</keyword>
<dbReference type="PROSITE" id="PS50994">
    <property type="entry name" value="INTEGRASE"/>
    <property type="match status" value="1"/>
</dbReference>
<dbReference type="OrthoDB" id="786061at2759"/>
<feature type="domain" description="Integrase catalytic" evidence="1">
    <location>
        <begin position="1"/>
        <end position="152"/>
    </location>
</feature>
<dbReference type="AlphaFoldDB" id="A0A2I0AT41"/>
<protein>
    <recommendedName>
        <fullName evidence="1">Integrase catalytic domain-containing protein</fullName>
    </recommendedName>
</protein>
<evidence type="ECO:0000259" key="1">
    <source>
        <dbReference type="PROSITE" id="PS50994"/>
    </source>
</evidence>
<dbReference type="EMBL" id="KZ451951">
    <property type="protein sequence ID" value="PKA58699.1"/>
    <property type="molecule type" value="Genomic_DNA"/>
</dbReference>
<reference evidence="2 3" key="1">
    <citation type="journal article" date="2017" name="Nature">
        <title>The Apostasia genome and the evolution of orchids.</title>
        <authorList>
            <person name="Zhang G.Q."/>
            <person name="Liu K.W."/>
            <person name="Li Z."/>
            <person name="Lohaus R."/>
            <person name="Hsiao Y.Y."/>
            <person name="Niu S.C."/>
            <person name="Wang J.Y."/>
            <person name="Lin Y.C."/>
            <person name="Xu Q."/>
            <person name="Chen L.J."/>
            <person name="Yoshida K."/>
            <person name="Fujiwara S."/>
            <person name="Wang Z.W."/>
            <person name="Zhang Y.Q."/>
            <person name="Mitsuda N."/>
            <person name="Wang M."/>
            <person name="Liu G.H."/>
            <person name="Pecoraro L."/>
            <person name="Huang H.X."/>
            <person name="Xiao X.J."/>
            <person name="Lin M."/>
            <person name="Wu X.Y."/>
            <person name="Wu W.L."/>
            <person name="Chen Y.Y."/>
            <person name="Chang S.B."/>
            <person name="Sakamoto S."/>
            <person name="Ohme-Takagi M."/>
            <person name="Yagi M."/>
            <person name="Zeng S.J."/>
            <person name="Shen C.Y."/>
            <person name="Yeh C.M."/>
            <person name="Luo Y.B."/>
            <person name="Tsai W.C."/>
            <person name="Van de Peer Y."/>
            <person name="Liu Z.J."/>
        </authorList>
    </citation>
    <scope>NUCLEOTIDE SEQUENCE [LARGE SCALE GENOMIC DNA]</scope>
    <source>
        <strain evidence="3">cv. Shenzhen</strain>
        <tissue evidence="2">Stem</tissue>
    </source>
</reference>
<dbReference type="InterPro" id="IPR001584">
    <property type="entry name" value="Integrase_cat-core"/>
</dbReference>
<dbReference type="GO" id="GO:0015074">
    <property type="term" value="P:DNA integration"/>
    <property type="evidence" value="ECO:0007669"/>
    <property type="project" value="InterPro"/>
</dbReference>
<dbReference type="Gene3D" id="3.30.420.10">
    <property type="entry name" value="Ribonuclease H-like superfamily/Ribonuclease H"/>
    <property type="match status" value="1"/>
</dbReference>
<sequence length="279" mass="32314">MKNYKWILVAIDYFTKWVEAKPLTHPTAQNVEIFLWANIFCRYDVPMVIITDNGTPFANQRIHDFCGKHQINHKYASVWHPHTNGQVEAANKNILNILKKCLDGAKARRPEELPGALWAYNTAPFEVTQESSFSLLFGADAVIPVELEHYSPRVETATNFNLEDIQTWVSENDDSRRIDLDLLEQKRELAALKRLEHKRRIERYFNRKVNPRAFIQGDLVLKRRLLADSNLGVPKLEPNWEGPYIVREVAGPNAYHLMTSEGIQLPRTWSGDDLKKFYA</sequence>
<evidence type="ECO:0000313" key="3">
    <source>
        <dbReference type="Proteomes" id="UP000236161"/>
    </source>
</evidence>
<evidence type="ECO:0000313" key="2">
    <source>
        <dbReference type="EMBL" id="PKA58699.1"/>
    </source>
</evidence>
<gene>
    <name evidence="2" type="ORF">AXF42_Ash021838</name>
</gene>
<dbReference type="Proteomes" id="UP000236161">
    <property type="component" value="Unassembled WGS sequence"/>
</dbReference>
<dbReference type="SUPFAM" id="SSF53098">
    <property type="entry name" value="Ribonuclease H-like"/>
    <property type="match status" value="1"/>
</dbReference>
<dbReference type="InterPro" id="IPR036397">
    <property type="entry name" value="RNaseH_sf"/>
</dbReference>
<dbReference type="GO" id="GO:0003676">
    <property type="term" value="F:nucleic acid binding"/>
    <property type="evidence" value="ECO:0007669"/>
    <property type="project" value="InterPro"/>
</dbReference>
<dbReference type="PANTHER" id="PTHR48475">
    <property type="entry name" value="RIBONUCLEASE H"/>
    <property type="match status" value="1"/>
</dbReference>
<dbReference type="PANTHER" id="PTHR48475:SF2">
    <property type="entry name" value="RIBONUCLEASE H"/>
    <property type="match status" value="1"/>
</dbReference>